<dbReference type="SUPFAM" id="SSF55048">
    <property type="entry name" value="Probable ACP-binding domain of malonyl-CoA ACP transacylase"/>
    <property type="match status" value="1"/>
</dbReference>
<keyword evidence="5" id="KW-0443">Lipid metabolism</keyword>
<dbReference type="InterPro" id="IPR013968">
    <property type="entry name" value="PKS_KR"/>
</dbReference>
<evidence type="ECO:0000259" key="8">
    <source>
        <dbReference type="PROSITE" id="PS50075"/>
    </source>
</evidence>
<organism evidence="10 11">
    <name type="scientific">Paenibacillus lentus</name>
    <dbReference type="NCBI Taxonomy" id="1338368"/>
    <lineage>
        <taxon>Bacteria</taxon>
        <taxon>Bacillati</taxon>
        <taxon>Bacillota</taxon>
        <taxon>Bacilli</taxon>
        <taxon>Bacillales</taxon>
        <taxon>Paenibacillaceae</taxon>
        <taxon>Paenibacillus</taxon>
    </lineage>
</organism>
<sequence length="1621" mass="177351">MPDSRNVPAAQAYSGLEIAVIGMAGRFPEARSIDEYWENLKNGKESVHFFSDEELAAAGIASELIQNPRYIRAKALVPDAEWFDSDFFEYTPREAEVIDPQIRLFHEVAWEALEHAGYDPEQTSGSIGLFAGASASIYWQMVAMLSRSDSMSEQFAALALSDKDFLSTRIAHKLNLKGPSVNVDSACSTSLLAIHLACRSLLTGECKIALAGGATVTVPRTEGYLHEEGMISSPDGHCRAFDAKAKGTIGGEGAGAVVLKTLKQALADGDCIYAVIKGSAANNDGTRKMAYSAPSIEGQAEVIRAAQRMARVSPESISYIEAHGTGTTLGDPVEIEALKLAFQTEKKGYCRIGSVKTNIGHLNSAAGVAAFMKTVLSLQHKKLPASLHFEQPNPKIDFGNSPFVVNTELTTWQNENYPLRAGVSSFGIGGTNVHVVLEEAPAVKSGDEGREAKLLLLSARTEAGLEQATARFLEYLRRHPDTPLADIAYTLQAGRRSFRHRRMLVAFTSKEACSLLASRPADRVITEVCDTTQPRLVFMFPGQGSQYVNMGLDLYEQEPFFRETVDQCLELARSKMNVNLKSILYPPDEQALEAGKRLGQTDITQPALFIFSYALARQLMNWGLQPSAMIGHSVGEYVAACLSGVMALEDALGLVIARGQLMHSAPAGAMLSVRLSEQELAPLLHERLSVAAVNGTALCVVSGAFEDIEEVEKSLLEQGAAYSRLHTSHAFHSSMMEPVMEPFIQQFHSIHLHKPKLPYISNVTGTWIASEEAGSAEYWAKHLRGTVRFDDGLGELLKDDKAVFVEVGPGNTLSTFVRRHSRKEASHHVVSLVRHPKNEVNDSEYLLQQLGRLWLAGARIDWKSFYAGERRLRVALPTYPFERRQYWVDPPRDFDILKQGLSGKALSVSDAQRNKSAVRKETVGEWLYTPAWERSILEQEPARLSSEQHWVAFIPEEGLGVQLVEKLRQEGANVTVVHPSTSFAHVDAHTYRIKPGEAEHYDRLLQELSASGQRPSSIIHAWLTSGGIGVGTIGKSSDAAELGSTDSLDLLRSQQMFEYGYYSLIALAKAIGWRGIQEELNLYVVTATMQEVTGEEKLIPEQASVLGACLVIPQEYPNVKCRSIDIVHDISPNKAAIGGERQQALLDSLHREITSASHDLIVAYRGTYRWVQKFIPVPEVKASANMRLREKGVYLVTGGLGGIGLTLAEYLAKTVKAKLVLTGRSVPNGPDWRSFAEMNSDDQDLAAKLSKLAELEEYGAEVLVCRADVSDEQQMEQVVNQAMVRFGTIHGVIHAAGTADGALIQRRTPELEQRAMAAKVKGTQVLGRVLGEALTGGRKLDFLVLCSSLVSVLGAIGQAGYCAANAYLDSYAYRKQGSIAAHMTSINWDGWKGVGMAAAEQETAATRVQPPAIHEAESKVHGVSASGEQQVSTMQVSAGQFIQGASAHLLPEEGIAVFHQALSSGLPQVLVSTTDLSIRMQKAREASLHSMMKEGNEADEQASQGRTVPIQIPAGDELEQLISQLWREYLGVDELGLHDNFFELGATSLDLIQMNTKLKKALHMEVSVVDMFSHSTIHSLAELIRRTASGAEPQEQAVDRSEQISEGKSRLKQRLNRRDRK</sequence>
<dbReference type="Pfam" id="PF00550">
    <property type="entry name" value="PP-binding"/>
    <property type="match status" value="1"/>
</dbReference>
<dbReference type="InterPro" id="IPR014043">
    <property type="entry name" value="Acyl_transferase_dom"/>
</dbReference>
<dbReference type="Pfam" id="PF08659">
    <property type="entry name" value="KR"/>
    <property type="match status" value="1"/>
</dbReference>
<dbReference type="Pfam" id="PF00109">
    <property type="entry name" value="ketoacyl-synt"/>
    <property type="match status" value="1"/>
</dbReference>
<dbReference type="Gene3D" id="3.40.50.720">
    <property type="entry name" value="NAD(P)-binding Rossmann-like Domain"/>
    <property type="match status" value="1"/>
</dbReference>
<evidence type="ECO:0000259" key="9">
    <source>
        <dbReference type="PROSITE" id="PS52004"/>
    </source>
</evidence>
<feature type="domain" description="Carrier" evidence="8">
    <location>
        <begin position="1513"/>
        <end position="1588"/>
    </location>
</feature>
<feature type="compositionally biased region" description="Basic residues" evidence="7">
    <location>
        <begin position="1610"/>
        <end position="1621"/>
    </location>
</feature>
<dbReference type="InterPro" id="IPR036736">
    <property type="entry name" value="ACP-like_sf"/>
</dbReference>
<dbReference type="GO" id="GO:0031177">
    <property type="term" value="F:phosphopantetheine binding"/>
    <property type="evidence" value="ECO:0007669"/>
    <property type="project" value="InterPro"/>
</dbReference>
<evidence type="ECO:0000256" key="6">
    <source>
        <dbReference type="ARBA" id="ARBA00023268"/>
    </source>
</evidence>
<dbReference type="FunFam" id="3.40.47.10:FF:000042">
    <property type="entry name" value="Polyketide synthase Pks13"/>
    <property type="match status" value="1"/>
</dbReference>
<dbReference type="InterPro" id="IPR016035">
    <property type="entry name" value="Acyl_Trfase/lysoPLipase"/>
</dbReference>
<feature type="compositionally biased region" description="Basic and acidic residues" evidence="7">
    <location>
        <begin position="1597"/>
        <end position="1609"/>
    </location>
</feature>
<keyword evidence="4" id="KW-0276">Fatty acid metabolism</keyword>
<protein>
    <submittedName>
        <fullName evidence="10">SDR family NAD(P)-dependent oxidoreductase</fullName>
    </submittedName>
</protein>
<dbReference type="PROSITE" id="PS52004">
    <property type="entry name" value="KS3_2"/>
    <property type="match status" value="1"/>
</dbReference>
<evidence type="ECO:0000313" key="11">
    <source>
        <dbReference type="Proteomes" id="UP000273145"/>
    </source>
</evidence>
<dbReference type="InterPro" id="IPR020806">
    <property type="entry name" value="PKS_PP-bd"/>
</dbReference>
<evidence type="ECO:0000256" key="5">
    <source>
        <dbReference type="ARBA" id="ARBA00023098"/>
    </source>
</evidence>
<keyword evidence="11" id="KW-1185">Reference proteome</keyword>
<dbReference type="InterPro" id="IPR001227">
    <property type="entry name" value="Ac_transferase_dom_sf"/>
</dbReference>
<dbReference type="InterPro" id="IPR049490">
    <property type="entry name" value="C883_1060-like_KR_N"/>
</dbReference>
<reference evidence="10 11" key="1">
    <citation type="submission" date="2018-11" db="EMBL/GenBank/DDBJ databases">
        <title>Genome sequencing of Paenibacillus lentus DSM25539(T).</title>
        <authorList>
            <person name="Kook J.-K."/>
            <person name="Park S.-N."/>
            <person name="Lim Y.K."/>
        </authorList>
    </citation>
    <scope>NUCLEOTIDE SEQUENCE [LARGE SCALE GENOMIC DNA]</scope>
    <source>
        <strain evidence="10 11">DSM 25539</strain>
    </source>
</reference>
<dbReference type="InterPro" id="IPR018201">
    <property type="entry name" value="Ketoacyl_synth_AS"/>
</dbReference>
<dbReference type="Pfam" id="PF00698">
    <property type="entry name" value="Acyl_transf_1"/>
    <property type="match status" value="1"/>
</dbReference>
<dbReference type="OrthoDB" id="9765680at2"/>
<dbReference type="PROSITE" id="PS00606">
    <property type="entry name" value="KS3_1"/>
    <property type="match status" value="1"/>
</dbReference>
<feature type="region of interest" description="Disordered" evidence="7">
    <location>
        <begin position="1588"/>
        <end position="1621"/>
    </location>
</feature>
<dbReference type="CDD" id="cd08953">
    <property type="entry name" value="KR_2_SDR_x"/>
    <property type="match status" value="1"/>
</dbReference>
<evidence type="ECO:0000256" key="2">
    <source>
        <dbReference type="ARBA" id="ARBA00022553"/>
    </source>
</evidence>
<dbReference type="InterPro" id="IPR050091">
    <property type="entry name" value="PKS_NRPS_Biosynth_Enz"/>
</dbReference>
<dbReference type="InterPro" id="IPR057326">
    <property type="entry name" value="KR_dom"/>
</dbReference>
<evidence type="ECO:0000313" key="10">
    <source>
        <dbReference type="EMBL" id="AZK48522.1"/>
    </source>
</evidence>
<dbReference type="Pfam" id="PF21394">
    <property type="entry name" value="Beta-ketacyl_N"/>
    <property type="match status" value="1"/>
</dbReference>
<dbReference type="InterPro" id="IPR014030">
    <property type="entry name" value="Ketoacyl_synth_N"/>
</dbReference>
<dbReference type="InterPro" id="IPR016039">
    <property type="entry name" value="Thiolase-like"/>
</dbReference>
<dbReference type="SMART" id="SM00823">
    <property type="entry name" value="PKS_PP"/>
    <property type="match status" value="1"/>
</dbReference>
<dbReference type="InterPro" id="IPR016036">
    <property type="entry name" value="Malonyl_transacylase_ACP-bd"/>
</dbReference>
<dbReference type="InterPro" id="IPR020841">
    <property type="entry name" value="PKS_Beta-ketoAc_synthase_dom"/>
</dbReference>
<evidence type="ECO:0000256" key="3">
    <source>
        <dbReference type="ARBA" id="ARBA00022679"/>
    </source>
</evidence>
<dbReference type="SMART" id="SM00827">
    <property type="entry name" value="PKS_AT"/>
    <property type="match status" value="1"/>
</dbReference>
<keyword evidence="1" id="KW-0596">Phosphopantetheine</keyword>
<dbReference type="SMART" id="SM00822">
    <property type="entry name" value="PKS_KR"/>
    <property type="match status" value="1"/>
</dbReference>
<dbReference type="PANTHER" id="PTHR43775">
    <property type="entry name" value="FATTY ACID SYNTHASE"/>
    <property type="match status" value="1"/>
</dbReference>
<dbReference type="PANTHER" id="PTHR43775:SF51">
    <property type="entry name" value="INACTIVE PHENOLPHTHIOCEROL SYNTHESIS POLYKETIDE SYNTHASE TYPE I PKS1-RELATED"/>
    <property type="match status" value="1"/>
</dbReference>
<dbReference type="Gene3D" id="3.40.47.10">
    <property type="match status" value="1"/>
</dbReference>
<accession>A0A3Q8SDZ4</accession>
<proteinExistence type="predicted"/>
<dbReference type="SMART" id="SM00825">
    <property type="entry name" value="PKS_KS"/>
    <property type="match status" value="1"/>
</dbReference>
<dbReference type="KEGG" id="plen:EIM92_22015"/>
<dbReference type="InterPro" id="IPR014031">
    <property type="entry name" value="Ketoacyl_synth_C"/>
</dbReference>
<evidence type="ECO:0000256" key="4">
    <source>
        <dbReference type="ARBA" id="ARBA00022832"/>
    </source>
</evidence>
<dbReference type="Pfam" id="PF02801">
    <property type="entry name" value="Ketoacyl-synt_C"/>
    <property type="match status" value="1"/>
</dbReference>
<gene>
    <name evidence="10" type="ORF">EIM92_22015</name>
</gene>
<feature type="domain" description="Ketosynthase family 3 (KS3)" evidence="9">
    <location>
        <begin position="15"/>
        <end position="439"/>
    </location>
</feature>
<dbReference type="Gene3D" id="3.30.70.3290">
    <property type="match status" value="1"/>
</dbReference>
<dbReference type="GO" id="GO:0004315">
    <property type="term" value="F:3-oxoacyl-[acyl-carrier-protein] synthase activity"/>
    <property type="evidence" value="ECO:0007669"/>
    <property type="project" value="InterPro"/>
</dbReference>
<dbReference type="Gene3D" id="3.40.366.10">
    <property type="entry name" value="Malonyl-Coenzyme A Acyl Carrier Protein, domain 2"/>
    <property type="match status" value="1"/>
</dbReference>
<dbReference type="Proteomes" id="UP000273145">
    <property type="component" value="Chromosome"/>
</dbReference>
<dbReference type="CDD" id="cd00833">
    <property type="entry name" value="PKS"/>
    <property type="match status" value="1"/>
</dbReference>
<dbReference type="Gene3D" id="3.30.70.250">
    <property type="entry name" value="Malonyl-CoA ACP transacylase, ACP-binding"/>
    <property type="match status" value="1"/>
</dbReference>
<dbReference type="InterPro" id="IPR009081">
    <property type="entry name" value="PP-bd_ACP"/>
</dbReference>
<dbReference type="InterPro" id="IPR036291">
    <property type="entry name" value="NAD(P)-bd_dom_sf"/>
</dbReference>
<dbReference type="GO" id="GO:0004312">
    <property type="term" value="F:fatty acid synthase activity"/>
    <property type="evidence" value="ECO:0007669"/>
    <property type="project" value="TreeGrafter"/>
</dbReference>
<dbReference type="RefSeq" id="WP_125084677.1">
    <property type="nucleotide sequence ID" value="NZ_CP034248.1"/>
</dbReference>
<dbReference type="Gene3D" id="1.10.1200.10">
    <property type="entry name" value="ACP-like"/>
    <property type="match status" value="1"/>
</dbReference>
<name>A0A3Q8SDZ4_9BACL</name>
<dbReference type="SUPFAM" id="SSF47336">
    <property type="entry name" value="ACP-like"/>
    <property type="match status" value="1"/>
</dbReference>
<dbReference type="SUPFAM" id="SSF51735">
    <property type="entry name" value="NAD(P)-binding Rossmann-fold domains"/>
    <property type="match status" value="2"/>
</dbReference>
<keyword evidence="6" id="KW-0511">Multifunctional enzyme</keyword>
<dbReference type="GO" id="GO:0006633">
    <property type="term" value="P:fatty acid biosynthetic process"/>
    <property type="evidence" value="ECO:0007669"/>
    <property type="project" value="InterPro"/>
</dbReference>
<dbReference type="SUPFAM" id="SSF52151">
    <property type="entry name" value="FabD/lysophospholipase-like"/>
    <property type="match status" value="1"/>
</dbReference>
<dbReference type="SUPFAM" id="SSF53901">
    <property type="entry name" value="Thiolase-like"/>
    <property type="match status" value="1"/>
</dbReference>
<evidence type="ECO:0000256" key="7">
    <source>
        <dbReference type="SAM" id="MobiDB-lite"/>
    </source>
</evidence>
<evidence type="ECO:0000256" key="1">
    <source>
        <dbReference type="ARBA" id="ARBA00022450"/>
    </source>
</evidence>
<dbReference type="EMBL" id="CP034248">
    <property type="protein sequence ID" value="AZK48522.1"/>
    <property type="molecule type" value="Genomic_DNA"/>
</dbReference>
<keyword evidence="2" id="KW-0597">Phosphoprotein</keyword>
<dbReference type="PROSITE" id="PS50075">
    <property type="entry name" value="CARRIER"/>
    <property type="match status" value="1"/>
</dbReference>
<dbReference type="Pfam" id="PF22621">
    <property type="entry name" value="CurL-like_PKS_C"/>
    <property type="match status" value="1"/>
</dbReference>
<keyword evidence="3" id="KW-0808">Transferase</keyword>